<evidence type="ECO:0000313" key="1">
    <source>
        <dbReference type="EMBL" id="KGG50761.1"/>
    </source>
</evidence>
<dbReference type="AlphaFoldDB" id="A0A098VSR7"/>
<gene>
    <name evidence="1" type="ORF">DI09_581p10</name>
</gene>
<name>A0A098VSR7_9MICR</name>
<dbReference type="EMBL" id="JMKJ01000529">
    <property type="protein sequence ID" value="KGG50761.1"/>
    <property type="molecule type" value="Genomic_DNA"/>
</dbReference>
<dbReference type="HOGENOM" id="CLU_1722809_0_0_1"/>
<keyword evidence="2" id="KW-1185">Reference proteome</keyword>
<evidence type="ECO:0000313" key="2">
    <source>
        <dbReference type="Proteomes" id="UP000029725"/>
    </source>
</evidence>
<reference evidence="1 2" key="1">
    <citation type="submission" date="2014-04" db="EMBL/GenBank/DDBJ databases">
        <title>A new species of microsporidia sheds light on the evolution of extreme parasitism.</title>
        <authorList>
            <person name="Haag K.L."/>
            <person name="James T.Y."/>
            <person name="Larsson R."/>
            <person name="Schaer T.M."/>
            <person name="Refardt D."/>
            <person name="Pombert J.-F."/>
            <person name="Ebert D."/>
        </authorList>
    </citation>
    <scope>NUCLEOTIDE SEQUENCE [LARGE SCALE GENOMIC DNA]</scope>
    <source>
        <strain evidence="1 2">UGP3</strain>
        <tissue evidence="1">Spores</tissue>
    </source>
</reference>
<dbReference type="Proteomes" id="UP000029725">
    <property type="component" value="Unassembled WGS sequence"/>
</dbReference>
<accession>A0A098VSR7</accession>
<dbReference type="RefSeq" id="XP_013237197.1">
    <property type="nucleotide sequence ID" value="XM_013381743.1"/>
</dbReference>
<dbReference type="GeneID" id="25260368"/>
<sequence length="152" mass="17840">MFVSSMLQYDKAMSSTLSKRDKKKLRLKSKFFLSVLKSDSTAKLQKVFTSAHLNQLKKDRKEKTLVPWQEFFSKVLKSFWSPTYPAGNQIPNWDRILNLNDKKSIDQLKWIFFSERIAKRDIFRFFQASEAGKFFPPSFKMPSIASITKNLV</sequence>
<protein>
    <submittedName>
        <fullName evidence="1">Uncharacterized protein</fullName>
    </submittedName>
</protein>
<dbReference type="VEuPathDB" id="MicrosporidiaDB:DI09_581p10"/>
<comment type="caution">
    <text evidence="1">The sequence shown here is derived from an EMBL/GenBank/DDBJ whole genome shotgun (WGS) entry which is preliminary data.</text>
</comment>
<proteinExistence type="predicted"/>
<feature type="non-terminal residue" evidence="1">
    <location>
        <position position="152"/>
    </location>
</feature>
<organism evidence="1 2">
    <name type="scientific">Mitosporidium daphniae</name>
    <dbReference type="NCBI Taxonomy" id="1485682"/>
    <lineage>
        <taxon>Eukaryota</taxon>
        <taxon>Fungi</taxon>
        <taxon>Fungi incertae sedis</taxon>
        <taxon>Microsporidia</taxon>
        <taxon>Mitosporidium</taxon>
    </lineage>
</organism>